<dbReference type="Pfam" id="PF06245">
    <property type="entry name" value="DUF1015"/>
    <property type="match status" value="1"/>
</dbReference>
<reference evidence="1" key="2">
    <citation type="journal article" date="2021" name="PeerJ">
        <title>Extensive microbial diversity within the chicken gut microbiome revealed by metagenomics and culture.</title>
        <authorList>
            <person name="Gilroy R."/>
            <person name="Ravi A."/>
            <person name="Getino M."/>
            <person name="Pursley I."/>
            <person name="Horton D.L."/>
            <person name="Alikhan N.F."/>
            <person name="Baker D."/>
            <person name="Gharbi K."/>
            <person name="Hall N."/>
            <person name="Watson M."/>
            <person name="Adriaenssens E.M."/>
            <person name="Foster-Nyarko E."/>
            <person name="Jarju S."/>
            <person name="Secka A."/>
            <person name="Antonio M."/>
            <person name="Oren A."/>
            <person name="Chaudhuri R.R."/>
            <person name="La Ragione R."/>
            <person name="Hildebrand F."/>
            <person name="Pallen M.J."/>
        </authorList>
    </citation>
    <scope>NUCLEOTIDE SEQUENCE</scope>
    <source>
        <strain evidence="1">ChiGjej1B1-19959</strain>
    </source>
</reference>
<organism evidence="1 2">
    <name type="scientific">Candidatus Fimenecus excrementigallinarum</name>
    <dbReference type="NCBI Taxonomy" id="2840816"/>
    <lineage>
        <taxon>Bacteria</taxon>
        <taxon>Bacillati</taxon>
        <taxon>Bacillota</taxon>
        <taxon>Clostridia</taxon>
        <taxon>Candidatus Fimenecus</taxon>
    </lineage>
</organism>
<dbReference type="Proteomes" id="UP000824071">
    <property type="component" value="Unassembled WGS sequence"/>
</dbReference>
<dbReference type="InterPro" id="IPR008323">
    <property type="entry name" value="UCP033563"/>
</dbReference>
<gene>
    <name evidence="1" type="ORF">IAC53_04805</name>
</gene>
<protein>
    <submittedName>
        <fullName evidence="1">DUF1015 domain-containing protein</fullName>
    </submittedName>
</protein>
<dbReference type="PANTHER" id="PTHR36454:SF1">
    <property type="entry name" value="DUF1015 DOMAIN-CONTAINING PROTEIN"/>
    <property type="match status" value="1"/>
</dbReference>
<sequence>MAVFKPFRAYRPTAAYADKVAALPYDVMNSDEARRAAFGNPYSFLHVDKAEIDLPKTVGLYDDRVYEKAAENLSKLISADVLVQDAKPCFYIYAQTRLGRVQTGLVGCASVDDYLQNVIKKHELTRADKEADRIRHVDTLDANTGPIFLTYRGVPAVTEMLEAYKQAHDAVYDFTADGVRQQVWVVADDAVTDALAAQLAAVPALYIADGHHRAASAVRVAEMRREAHPDYTGREEFNFFLSVLFPAEELEILDYNRVIRDLGGLSPAAFLEKLEADFTVEKAPADSPAPPRRHTFSLYLAGTWYALALKDGRADEADPVQALDVSILQNLVIGPVLGIDDPRRSDRIDFVGGIRGLSELARRVDGGEAAAFAMFPTSLTELLAIADAGRIMPPKSTWFEPKLLSGLFIHKLSDR</sequence>
<dbReference type="AlphaFoldDB" id="A0A9D1IFA9"/>
<name>A0A9D1IFA9_9FIRM</name>
<reference evidence="1" key="1">
    <citation type="submission" date="2020-10" db="EMBL/GenBank/DDBJ databases">
        <authorList>
            <person name="Gilroy R."/>
        </authorList>
    </citation>
    <scope>NUCLEOTIDE SEQUENCE</scope>
    <source>
        <strain evidence="1">ChiGjej1B1-19959</strain>
    </source>
</reference>
<evidence type="ECO:0000313" key="1">
    <source>
        <dbReference type="EMBL" id="HIU35913.1"/>
    </source>
</evidence>
<proteinExistence type="predicted"/>
<dbReference type="PANTHER" id="PTHR36454">
    <property type="entry name" value="LMO2823 PROTEIN"/>
    <property type="match status" value="1"/>
</dbReference>
<evidence type="ECO:0000313" key="2">
    <source>
        <dbReference type="Proteomes" id="UP000824071"/>
    </source>
</evidence>
<accession>A0A9D1IFA9</accession>
<comment type="caution">
    <text evidence="1">The sequence shown here is derived from an EMBL/GenBank/DDBJ whole genome shotgun (WGS) entry which is preliminary data.</text>
</comment>
<dbReference type="EMBL" id="DVMW01000030">
    <property type="protein sequence ID" value="HIU35913.1"/>
    <property type="molecule type" value="Genomic_DNA"/>
</dbReference>
<dbReference type="PIRSF" id="PIRSF033563">
    <property type="entry name" value="UCP033563"/>
    <property type="match status" value="1"/>
</dbReference>